<sequence length="230" mass="23703">MAVSVDASSIPAAQAADVPRRRAWALAGAVGGLGGLVGLFVTVAATEADRALFVDNARYIASLDGNEGWVWAYQIVTSLAAGCLAVFAAGLRRRLAGREPAGSLVPDLAAVGLLLTAALLLVGGGVATELYFSLLHVDETDPDTVAGLAAGYNTFAWVWAGTGLTAAAVAVAGLRRRAVSRWFAVFSLLMALLVAATQLVPLQYLALVPGGLWATVAGLTFALERRRIGN</sequence>
<proteinExistence type="predicted"/>
<dbReference type="AlphaFoldDB" id="A0A3B0A7H0"/>
<dbReference type="OrthoDB" id="3574827at2"/>
<feature type="transmembrane region" description="Helical" evidence="1">
    <location>
        <begin position="111"/>
        <end position="134"/>
    </location>
</feature>
<keyword evidence="3" id="KW-1185">Reference proteome</keyword>
<name>A0A3B0A7H0_9ACTN</name>
<protein>
    <recommendedName>
        <fullName evidence="4">DUF4386 family protein</fullName>
    </recommendedName>
</protein>
<keyword evidence="1" id="KW-1133">Transmembrane helix</keyword>
<reference evidence="2 3" key="1">
    <citation type="journal article" date="2015" name="Int. J. Syst. Evol. Microbiol.">
        <title>Micromonospora costi sp. nov., isolated from a leaf of Costus speciosus.</title>
        <authorList>
            <person name="Thawai C."/>
        </authorList>
    </citation>
    <scope>NUCLEOTIDE SEQUENCE [LARGE SCALE GENOMIC DNA]</scope>
    <source>
        <strain evidence="2 3">CS1-12</strain>
    </source>
</reference>
<feature type="transmembrane region" description="Helical" evidence="1">
    <location>
        <begin position="154"/>
        <end position="174"/>
    </location>
</feature>
<gene>
    <name evidence="2" type="ORF">D7193_16240</name>
</gene>
<feature type="transmembrane region" description="Helical" evidence="1">
    <location>
        <begin position="71"/>
        <end position="91"/>
    </location>
</feature>
<dbReference type="EMBL" id="RBAN01000002">
    <property type="protein sequence ID" value="RKN56094.1"/>
    <property type="molecule type" value="Genomic_DNA"/>
</dbReference>
<evidence type="ECO:0000256" key="1">
    <source>
        <dbReference type="SAM" id="Phobius"/>
    </source>
</evidence>
<keyword evidence="1" id="KW-0472">Membrane</keyword>
<feature type="transmembrane region" description="Helical" evidence="1">
    <location>
        <begin position="23"/>
        <end position="45"/>
    </location>
</feature>
<dbReference type="Proteomes" id="UP000279968">
    <property type="component" value="Unassembled WGS sequence"/>
</dbReference>
<evidence type="ECO:0000313" key="2">
    <source>
        <dbReference type="EMBL" id="RKN56094.1"/>
    </source>
</evidence>
<dbReference type="RefSeq" id="WP_120780277.1">
    <property type="nucleotide sequence ID" value="NZ_JBHLUP010000002.1"/>
</dbReference>
<evidence type="ECO:0000313" key="3">
    <source>
        <dbReference type="Proteomes" id="UP000279968"/>
    </source>
</evidence>
<evidence type="ECO:0008006" key="4">
    <source>
        <dbReference type="Google" id="ProtNLM"/>
    </source>
</evidence>
<organism evidence="2 3">
    <name type="scientific">Micromonospora costi</name>
    <dbReference type="NCBI Taxonomy" id="1530042"/>
    <lineage>
        <taxon>Bacteria</taxon>
        <taxon>Bacillati</taxon>
        <taxon>Actinomycetota</taxon>
        <taxon>Actinomycetes</taxon>
        <taxon>Micromonosporales</taxon>
        <taxon>Micromonosporaceae</taxon>
        <taxon>Micromonospora</taxon>
    </lineage>
</organism>
<keyword evidence="1" id="KW-0812">Transmembrane</keyword>
<feature type="transmembrane region" description="Helical" evidence="1">
    <location>
        <begin position="206"/>
        <end position="223"/>
    </location>
</feature>
<feature type="transmembrane region" description="Helical" evidence="1">
    <location>
        <begin position="181"/>
        <end position="200"/>
    </location>
</feature>
<comment type="caution">
    <text evidence="2">The sequence shown here is derived from an EMBL/GenBank/DDBJ whole genome shotgun (WGS) entry which is preliminary data.</text>
</comment>
<accession>A0A3B0A7H0</accession>